<organism evidence="1 2">
    <name type="scientific">Heterodera schachtii</name>
    <name type="common">Sugarbeet cyst nematode worm</name>
    <name type="synonym">Tylenchus schachtii</name>
    <dbReference type="NCBI Taxonomy" id="97005"/>
    <lineage>
        <taxon>Eukaryota</taxon>
        <taxon>Metazoa</taxon>
        <taxon>Ecdysozoa</taxon>
        <taxon>Nematoda</taxon>
        <taxon>Chromadorea</taxon>
        <taxon>Rhabditida</taxon>
        <taxon>Tylenchina</taxon>
        <taxon>Tylenchomorpha</taxon>
        <taxon>Tylenchoidea</taxon>
        <taxon>Heteroderidae</taxon>
        <taxon>Heteroderinae</taxon>
        <taxon>Heterodera</taxon>
    </lineage>
</organism>
<accession>A0ABD2I4N1</accession>
<dbReference type="AlphaFoldDB" id="A0ABD2I4N1"/>
<evidence type="ECO:0000313" key="2">
    <source>
        <dbReference type="Proteomes" id="UP001620645"/>
    </source>
</evidence>
<sequence>MESEYEIKINLSAIKVRGNAEFKDTNLQQNIQNGECFGVSVPDDIEPKLVEFVFDIGIMPLQNNAFNSEKGQQSWKTTRDDDYIFEVPTDHDHENAMRSSRTVPITVYEAHKLNGKPIVINLGKIDPHGQFLNRRLFVETKNDLGRNYHALLYAIATKNGETEENKVFVGFAQLVRANGETSTSEQRQVN</sequence>
<dbReference type="Proteomes" id="UP001620645">
    <property type="component" value="Unassembled WGS sequence"/>
</dbReference>
<dbReference type="EMBL" id="JBICCN010000400">
    <property type="protein sequence ID" value="KAL3071123.1"/>
    <property type="molecule type" value="Genomic_DNA"/>
</dbReference>
<protein>
    <submittedName>
        <fullName evidence="1">Uncharacterized protein</fullName>
    </submittedName>
</protein>
<comment type="caution">
    <text evidence="1">The sequence shown here is derived from an EMBL/GenBank/DDBJ whole genome shotgun (WGS) entry which is preliminary data.</text>
</comment>
<proteinExistence type="predicted"/>
<keyword evidence="2" id="KW-1185">Reference proteome</keyword>
<gene>
    <name evidence="1" type="ORF">niasHS_015865</name>
</gene>
<name>A0ABD2I4N1_HETSC</name>
<evidence type="ECO:0000313" key="1">
    <source>
        <dbReference type="EMBL" id="KAL3071123.1"/>
    </source>
</evidence>
<reference evidence="1 2" key="1">
    <citation type="submission" date="2024-10" db="EMBL/GenBank/DDBJ databases">
        <authorList>
            <person name="Kim D."/>
        </authorList>
    </citation>
    <scope>NUCLEOTIDE SEQUENCE [LARGE SCALE GENOMIC DNA]</scope>
    <source>
        <strain evidence="1">Taebaek</strain>
    </source>
</reference>